<comment type="caution">
    <text evidence="2">The sequence shown here is derived from an EMBL/GenBank/DDBJ whole genome shotgun (WGS) entry which is preliminary data.</text>
</comment>
<dbReference type="AlphaFoldDB" id="A0A392RXT3"/>
<keyword evidence="1" id="KW-0175">Coiled coil</keyword>
<dbReference type="EMBL" id="LXQA010292254">
    <property type="protein sequence ID" value="MCI41433.1"/>
    <property type="molecule type" value="Genomic_DNA"/>
</dbReference>
<evidence type="ECO:0000256" key="1">
    <source>
        <dbReference type="SAM" id="Coils"/>
    </source>
</evidence>
<sequence length="70" mass="7853">MLSVNITLEDKGKQVADKPHPLVLLLQEQLAAQKAEIDQIKEDVKNLTEEQHHVLKTQEDISSKLNAILA</sequence>
<accession>A0A392RXT3</accession>
<keyword evidence="3" id="KW-1185">Reference proteome</keyword>
<feature type="coiled-coil region" evidence="1">
    <location>
        <begin position="23"/>
        <end position="50"/>
    </location>
</feature>
<organism evidence="2 3">
    <name type="scientific">Trifolium medium</name>
    <dbReference type="NCBI Taxonomy" id="97028"/>
    <lineage>
        <taxon>Eukaryota</taxon>
        <taxon>Viridiplantae</taxon>
        <taxon>Streptophyta</taxon>
        <taxon>Embryophyta</taxon>
        <taxon>Tracheophyta</taxon>
        <taxon>Spermatophyta</taxon>
        <taxon>Magnoliopsida</taxon>
        <taxon>eudicotyledons</taxon>
        <taxon>Gunneridae</taxon>
        <taxon>Pentapetalae</taxon>
        <taxon>rosids</taxon>
        <taxon>fabids</taxon>
        <taxon>Fabales</taxon>
        <taxon>Fabaceae</taxon>
        <taxon>Papilionoideae</taxon>
        <taxon>50 kb inversion clade</taxon>
        <taxon>NPAAA clade</taxon>
        <taxon>Hologalegina</taxon>
        <taxon>IRL clade</taxon>
        <taxon>Trifolieae</taxon>
        <taxon>Trifolium</taxon>
    </lineage>
</organism>
<dbReference type="Proteomes" id="UP000265520">
    <property type="component" value="Unassembled WGS sequence"/>
</dbReference>
<name>A0A392RXT3_9FABA</name>
<evidence type="ECO:0000313" key="3">
    <source>
        <dbReference type="Proteomes" id="UP000265520"/>
    </source>
</evidence>
<reference evidence="2 3" key="1">
    <citation type="journal article" date="2018" name="Front. Plant Sci.">
        <title>Red Clover (Trifolium pratense) and Zigzag Clover (T. medium) - A Picture of Genomic Similarities and Differences.</title>
        <authorList>
            <person name="Dluhosova J."/>
            <person name="Istvanek J."/>
            <person name="Nedelnik J."/>
            <person name="Repkova J."/>
        </authorList>
    </citation>
    <scope>NUCLEOTIDE SEQUENCE [LARGE SCALE GENOMIC DNA]</scope>
    <source>
        <strain evidence="3">cv. 10/8</strain>
        <tissue evidence="2">Leaf</tissue>
    </source>
</reference>
<feature type="non-terminal residue" evidence="2">
    <location>
        <position position="70"/>
    </location>
</feature>
<protein>
    <submittedName>
        <fullName evidence="2">Uncharacterized protein</fullName>
    </submittedName>
</protein>
<proteinExistence type="predicted"/>
<evidence type="ECO:0000313" key="2">
    <source>
        <dbReference type="EMBL" id="MCI41433.1"/>
    </source>
</evidence>